<evidence type="ECO:0000313" key="2">
    <source>
        <dbReference type="EMBL" id="ABA87823.1"/>
    </source>
</evidence>
<organism evidence="2 3">
    <name type="scientific">Syntrophotalea carbinolica (strain DSM 2380 / NBRC 103641 / GraBd1)</name>
    <name type="common">Pelobacter carbinolicus</name>
    <dbReference type="NCBI Taxonomy" id="338963"/>
    <lineage>
        <taxon>Bacteria</taxon>
        <taxon>Pseudomonadati</taxon>
        <taxon>Thermodesulfobacteriota</taxon>
        <taxon>Desulfuromonadia</taxon>
        <taxon>Desulfuromonadales</taxon>
        <taxon>Syntrophotaleaceae</taxon>
        <taxon>Syntrophotalea</taxon>
    </lineage>
</organism>
<keyword evidence="1" id="KW-0732">Signal</keyword>
<dbReference type="AlphaFoldDB" id="Q3A724"/>
<gene>
    <name evidence="2" type="ordered locus">Pcar_0563</name>
</gene>
<reference evidence="3" key="1">
    <citation type="submission" date="2005-10" db="EMBL/GenBank/DDBJ databases">
        <title>Complete sequence of Pelobacter carbinolicus DSM 2380.</title>
        <authorList>
            <person name="Copeland A."/>
            <person name="Lucas S."/>
            <person name="Lapidus A."/>
            <person name="Barry K."/>
            <person name="Detter J.C."/>
            <person name="Glavina T."/>
            <person name="Hammon N."/>
            <person name="Israni S."/>
            <person name="Pitluck S."/>
            <person name="Chertkov O."/>
            <person name="Schmutz J."/>
            <person name="Larimer F."/>
            <person name="Land M."/>
            <person name="Kyrpides N."/>
            <person name="Ivanova N."/>
            <person name="Richardson P."/>
        </authorList>
    </citation>
    <scope>NUCLEOTIDE SEQUENCE [LARGE SCALE GENOMIC DNA]</scope>
    <source>
        <strain evidence="3">DSM 2380 / NBRC 103641 / GraBd1</strain>
    </source>
</reference>
<keyword evidence="3" id="KW-1185">Reference proteome</keyword>
<sequence length="133" mass="15166">MPYIKIILCALLMTGVFAFTATAGETSGHKIFGCFDLEWEMTQGQQVNVRFTINDEILTQFTLGRNEPFHQFYLSSETNTAEGRMRIRYKPAKGKAYLKMDSFNYRCSAPMDRSFSGILAEFDLPAENVPKNK</sequence>
<dbReference type="Proteomes" id="UP000002534">
    <property type="component" value="Chromosome"/>
</dbReference>
<feature type="signal peptide" evidence="1">
    <location>
        <begin position="1"/>
        <end position="23"/>
    </location>
</feature>
<dbReference type="KEGG" id="pca:Pcar_0563"/>
<reference evidence="2 3" key="2">
    <citation type="journal article" date="2012" name="BMC Genomics">
        <title>The genome of Pelobacter carbinolicus reveals surprising metabolic capabilities and physiological features.</title>
        <authorList>
            <person name="Aklujkar M."/>
            <person name="Haveman S.A."/>
            <person name="Didonato R.Jr."/>
            <person name="Chertkov O."/>
            <person name="Han C.S."/>
            <person name="Land M.L."/>
            <person name="Brown P."/>
            <person name="Lovley D.R."/>
        </authorList>
    </citation>
    <scope>NUCLEOTIDE SEQUENCE [LARGE SCALE GENOMIC DNA]</scope>
    <source>
        <strain evidence="3">DSM 2380 / NBRC 103641 / GraBd1</strain>
    </source>
</reference>
<protein>
    <submittedName>
        <fullName evidence="2">Uncharacterized protein</fullName>
    </submittedName>
</protein>
<dbReference type="HOGENOM" id="CLU_1904740_0_0_7"/>
<dbReference type="OrthoDB" id="9894447at2"/>
<feature type="chain" id="PRO_5004223615" evidence="1">
    <location>
        <begin position="24"/>
        <end position="133"/>
    </location>
</feature>
<evidence type="ECO:0000313" key="3">
    <source>
        <dbReference type="Proteomes" id="UP000002534"/>
    </source>
</evidence>
<evidence type="ECO:0000256" key="1">
    <source>
        <dbReference type="SAM" id="SignalP"/>
    </source>
</evidence>
<accession>Q3A724</accession>
<dbReference type="RefSeq" id="WP_011340261.1">
    <property type="nucleotide sequence ID" value="NC_007498.2"/>
</dbReference>
<proteinExistence type="predicted"/>
<dbReference type="EMBL" id="CP000142">
    <property type="protein sequence ID" value="ABA87823.1"/>
    <property type="molecule type" value="Genomic_DNA"/>
</dbReference>
<name>Q3A724_SYNC1</name>